<comment type="similarity">
    <text evidence="2">Belongs to the MAK10 family.</text>
</comment>
<evidence type="ECO:0000313" key="6">
    <source>
        <dbReference type="EMBL" id="THH31863.1"/>
    </source>
</evidence>
<keyword evidence="7" id="KW-1185">Reference proteome</keyword>
<dbReference type="Proteomes" id="UP000308730">
    <property type="component" value="Unassembled WGS sequence"/>
</dbReference>
<feature type="domain" description="NAA35-like N-terminal" evidence="4">
    <location>
        <begin position="35"/>
        <end position="166"/>
    </location>
</feature>
<evidence type="ECO:0000256" key="3">
    <source>
        <dbReference type="ARBA" id="ARBA00022490"/>
    </source>
</evidence>
<dbReference type="InterPro" id="IPR057982">
    <property type="entry name" value="TPR_NAA35"/>
</dbReference>
<dbReference type="EMBL" id="SGPM01000035">
    <property type="protein sequence ID" value="THH31863.1"/>
    <property type="molecule type" value="Genomic_DNA"/>
</dbReference>
<dbReference type="InterPro" id="IPR057983">
    <property type="entry name" value="NAA35-like_N"/>
</dbReference>
<dbReference type="InterPro" id="IPR007244">
    <property type="entry name" value="Naa35_N"/>
</dbReference>
<sequence length="398" mass="45425">MYEDDMDLYFDMPGGDDFEDVTELFDVAASDMTSGQVILTDGFTLLDGMSAFEIGEPRMDSGMIHEQVRKPPFDPLTPLLPQELCWILDRSFACEMEWHAGNTLSQTVYTLLYVHSLPQIDPELIQYPTNGQALRAFEGMITIALRSAVIGLLKCCDLTWLQLPSQTATWDSIDCLLQGWEILDHLLSSHSIFAWDVSGTMCTTFHKTLPPYIRSLIQSALQDRNHVFGVYPNLWLVEHYFSETLGISYEAITHTMRVHWDSTGTFSTKELERQVLTPLVNHLRSHWYSPPRRRRYLMTSVVEWQIVQDGFRSLASQLIIEDDDTDAIINAFLATPCLWKTSTAREIILSGFQQELYASEEIPVAYWYTAEVLKIHLSLLDVLKEAVPEGARDILRAS</sequence>
<dbReference type="AlphaFoldDB" id="A0A4V3XJ60"/>
<evidence type="ECO:0000256" key="1">
    <source>
        <dbReference type="ARBA" id="ARBA00004496"/>
    </source>
</evidence>
<dbReference type="Pfam" id="PF25789">
    <property type="entry name" value="TPR_NAA35"/>
    <property type="match status" value="1"/>
</dbReference>
<name>A0A4V3XJ60_9APHY</name>
<proteinExistence type="inferred from homology"/>
<dbReference type="PANTHER" id="PTHR21373:SF0">
    <property type="entry name" value="N-ALPHA-ACETYLTRANSFERASE 35, NATC AUXILIARY SUBUNIT"/>
    <property type="match status" value="1"/>
</dbReference>
<dbReference type="PANTHER" id="PTHR21373">
    <property type="entry name" value="GLUCOSE REPRESSIBLE PROTEIN MAK10"/>
    <property type="match status" value="1"/>
</dbReference>
<accession>A0A4V3XJ60</accession>
<evidence type="ECO:0000313" key="7">
    <source>
        <dbReference type="Proteomes" id="UP000308730"/>
    </source>
</evidence>
<dbReference type="OrthoDB" id="269405at2759"/>
<evidence type="ECO:0000259" key="4">
    <source>
        <dbReference type="Pfam" id="PF04112"/>
    </source>
</evidence>
<keyword evidence="3" id="KW-0963">Cytoplasm</keyword>
<comment type="caution">
    <text evidence="6">The sequence shown here is derived from an EMBL/GenBank/DDBJ whole genome shotgun (WGS) entry which is preliminary data.</text>
</comment>
<evidence type="ECO:0000259" key="5">
    <source>
        <dbReference type="Pfam" id="PF25789"/>
    </source>
</evidence>
<feature type="domain" description="NAA35-like TPR repeats" evidence="5">
    <location>
        <begin position="205"/>
        <end position="377"/>
    </location>
</feature>
<reference evidence="6 7" key="1">
    <citation type="submission" date="2019-02" db="EMBL/GenBank/DDBJ databases">
        <title>Genome sequencing of the rare red list fungi Antrodiella citrinella (Flaviporus citrinellus).</title>
        <authorList>
            <person name="Buettner E."/>
            <person name="Kellner H."/>
        </authorList>
    </citation>
    <scope>NUCLEOTIDE SEQUENCE [LARGE SCALE GENOMIC DNA]</scope>
    <source>
        <strain evidence="6 7">DSM 108506</strain>
    </source>
</reference>
<protein>
    <submittedName>
        <fullName evidence="6">Uncharacterized protein</fullName>
    </submittedName>
</protein>
<organism evidence="6 7">
    <name type="scientific">Antrodiella citrinella</name>
    <dbReference type="NCBI Taxonomy" id="2447956"/>
    <lineage>
        <taxon>Eukaryota</taxon>
        <taxon>Fungi</taxon>
        <taxon>Dikarya</taxon>
        <taxon>Basidiomycota</taxon>
        <taxon>Agaricomycotina</taxon>
        <taxon>Agaricomycetes</taxon>
        <taxon>Polyporales</taxon>
        <taxon>Steccherinaceae</taxon>
        <taxon>Antrodiella</taxon>
    </lineage>
</organism>
<dbReference type="Pfam" id="PF04112">
    <property type="entry name" value="Mak10"/>
    <property type="match status" value="1"/>
</dbReference>
<comment type="subcellular location">
    <subcellularLocation>
        <location evidence="1">Cytoplasm</location>
    </subcellularLocation>
</comment>
<dbReference type="GO" id="GO:0031417">
    <property type="term" value="C:NatC complex"/>
    <property type="evidence" value="ECO:0007669"/>
    <property type="project" value="InterPro"/>
</dbReference>
<gene>
    <name evidence="6" type="ORF">EUX98_g2309</name>
</gene>
<evidence type="ECO:0000256" key="2">
    <source>
        <dbReference type="ARBA" id="ARBA00006289"/>
    </source>
</evidence>